<protein>
    <submittedName>
        <fullName evidence="2">Uncharacterized protein</fullName>
    </submittedName>
</protein>
<dbReference type="AlphaFoldDB" id="A0AAW2KYI9"/>
<organism evidence="2">
    <name type="scientific">Sesamum radiatum</name>
    <name type="common">Black benniseed</name>
    <dbReference type="NCBI Taxonomy" id="300843"/>
    <lineage>
        <taxon>Eukaryota</taxon>
        <taxon>Viridiplantae</taxon>
        <taxon>Streptophyta</taxon>
        <taxon>Embryophyta</taxon>
        <taxon>Tracheophyta</taxon>
        <taxon>Spermatophyta</taxon>
        <taxon>Magnoliopsida</taxon>
        <taxon>eudicotyledons</taxon>
        <taxon>Gunneridae</taxon>
        <taxon>Pentapetalae</taxon>
        <taxon>asterids</taxon>
        <taxon>lamiids</taxon>
        <taxon>Lamiales</taxon>
        <taxon>Pedaliaceae</taxon>
        <taxon>Sesamum</taxon>
    </lineage>
</organism>
<name>A0AAW2KYI9_SESRA</name>
<feature type="region of interest" description="Disordered" evidence="1">
    <location>
        <begin position="1"/>
        <end position="42"/>
    </location>
</feature>
<proteinExistence type="predicted"/>
<evidence type="ECO:0000256" key="1">
    <source>
        <dbReference type="SAM" id="MobiDB-lite"/>
    </source>
</evidence>
<evidence type="ECO:0000313" key="2">
    <source>
        <dbReference type="EMBL" id="KAL0312136.1"/>
    </source>
</evidence>
<reference evidence="2" key="2">
    <citation type="journal article" date="2024" name="Plant">
        <title>Genomic evolution and insights into agronomic trait innovations of Sesamum species.</title>
        <authorList>
            <person name="Miao H."/>
            <person name="Wang L."/>
            <person name="Qu L."/>
            <person name="Liu H."/>
            <person name="Sun Y."/>
            <person name="Le M."/>
            <person name="Wang Q."/>
            <person name="Wei S."/>
            <person name="Zheng Y."/>
            <person name="Lin W."/>
            <person name="Duan Y."/>
            <person name="Cao H."/>
            <person name="Xiong S."/>
            <person name="Wang X."/>
            <person name="Wei L."/>
            <person name="Li C."/>
            <person name="Ma Q."/>
            <person name="Ju M."/>
            <person name="Zhao R."/>
            <person name="Li G."/>
            <person name="Mu C."/>
            <person name="Tian Q."/>
            <person name="Mei H."/>
            <person name="Zhang T."/>
            <person name="Gao T."/>
            <person name="Zhang H."/>
        </authorList>
    </citation>
    <scope>NUCLEOTIDE SEQUENCE</scope>
    <source>
        <strain evidence="2">G02</strain>
    </source>
</reference>
<feature type="compositionally biased region" description="Low complexity" evidence="1">
    <location>
        <begin position="1"/>
        <end position="17"/>
    </location>
</feature>
<comment type="caution">
    <text evidence="2">The sequence shown here is derived from an EMBL/GenBank/DDBJ whole genome shotgun (WGS) entry which is preliminary data.</text>
</comment>
<accession>A0AAW2KYI9</accession>
<sequence length="61" mass="6148">MPSTSASGGSTPTALAPTLPPPRVVGPVADPPRRSTSLDTSKEELSRALLGATHQIVSAVI</sequence>
<gene>
    <name evidence="2" type="ORF">Sradi_5612900</name>
</gene>
<reference evidence="2" key="1">
    <citation type="submission" date="2020-06" db="EMBL/GenBank/DDBJ databases">
        <authorList>
            <person name="Li T."/>
            <person name="Hu X."/>
            <person name="Zhang T."/>
            <person name="Song X."/>
            <person name="Zhang H."/>
            <person name="Dai N."/>
            <person name="Sheng W."/>
            <person name="Hou X."/>
            <person name="Wei L."/>
        </authorList>
    </citation>
    <scope>NUCLEOTIDE SEQUENCE</scope>
    <source>
        <strain evidence="2">G02</strain>
        <tissue evidence="2">Leaf</tissue>
    </source>
</reference>
<dbReference type="EMBL" id="JACGWJ010000026">
    <property type="protein sequence ID" value="KAL0312136.1"/>
    <property type="molecule type" value="Genomic_DNA"/>
</dbReference>